<dbReference type="AlphaFoldDB" id="A0A1I6RGK2"/>
<keyword evidence="2" id="KW-0808">Transferase</keyword>
<dbReference type="InterPro" id="IPR000182">
    <property type="entry name" value="GNAT_dom"/>
</dbReference>
<keyword evidence="3" id="KW-1185">Reference proteome</keyword>
<dbReference type="PROSITE" id="PS51186">
    <property type="entry name" value="GNAT"/>
    <property type="match status" value="1"/>
</dbReference>
<dbReference type="InterPro" id="IPR016181">
    <property type="entry name" value="Acyl_CoA_acyltransferase"/>
</dbReference>
<protein>
    <submittedName>
        <fullName evidence="2">Aminoglycoside 2'-N-acetyltransferase I</fullName>
    </submittedName>
</protein>
<evidence type="ECO:0000313" key="2">
    <source>
        <dbReference type="EMBL" id="SFS63859.1"/>
    </source>
</evidence>
<reference evidence="3" key="1">
    <citation type="submission" date="2016-10" db="EMBL/GenBank/DDBJ databases">
        <authorList>
            <person name="Varghese N."/>
            <person name="Submissions S."/>
        </authorList>
    </citation>
    <scope>NUCLEOTIDE SEQUENCE [LARGE SCALE GENOMIC DNA]</scope>
    <source>
        <strain evidence="3">CGMCC 4.7047</strain>
    </source>
</reference>
<dbReference type="Proteomes" id="UP000198873">
    <property type="component" value="Unassembled WGS sequence"/>
</dbReference>
<proteinExistence type="predicted"/>
<organism evidence="2 3">
    <name type="scientific">Streptomyces harbinensis</name>
    <dbReference type="NCBI Taxonomy" id="1176198"/>
    <lineage>
        <taxon>Bacteria</taxon>
        <taxon>Bacillati</taxon>
        <taxon>Actinomycetota</taxon>
        <taxon>Actinomycetes</taxon>
        <taxon>Kitasatosporales</taxon>
        <taxon>Streptomycetaceae</taxon>
        <taxon>Streptomyces</taxon>
    </lineage>
</organism>
<evidence type="ECO:0000259" key="1">
    <source>
        <dbReference type="PROSITE" id="PS51186"/>
    </source>
</evidence>
<dbReference type="Gene3D" id="3.40.630.30">
    <property type="match status" value="1"/>
</dbReference>
<dbReference type="GO" id="GO:0016747">
    <property type="term" value="F:acyltransferase activity, transferring groups other than amino-acyl groups"/>
    <property type="evidence" value="ECO:0007669"/>
    <property type="project" value="InterPro"/>
</dbReference>
<name>A0A1I6RGK2_9ACTN</name>
<dbReference type="Pfam" id="PF00583">
    <property type="entry name" value="Acetyltransf_1"/>
    <property type="match status" value="1"/>
</dbReference>
<feature type="domain" description="N-acetyltransferase" evidence="1">
    <location>
        <begin position="1"/>
        <end position="142"/>
    </location>
</feature>
<evidence type="ECO:0000313" key="3">
    <source>
        <dbReference type="Proteomes" id="UP000198873"/>
    </source>
</evidence>
<dbReference type="RefSeq" id="WP_093842628.1">
    <property type="nucleotide sequence ID" value="NZ_FPAB01000003.1"/>
</dbReference>
<dbReference type="CDD" id="cd04301">
    <property type="entry name" value="NAT_SF"/>
    <property type="match status" value="1"/>
</dbReference>
<accession>A0A1I6RGK2</accession>
<dbReference type="SUPFAM" id="SSF55729">
    <property type="entry name" value="Acyl-CoA N-acyltransferases (Nat)"/>
    <property type="match status" value="1"/>
</dbReference>
<dbReference type="STRING" id="1176198.SAMN05444716_10366"/>
<sequence>MTPHVRTAHTAELSTPTLRAIRGLLGLAEHDWDHTLGGLHTMVWDSDGDRLIAHGAVVQRRLIHAGRALRTGYVEALGVHPDHRGRGHGRTVTGVLERVIAAAYDLGALSARPGTAPYWQDRGWQPWQGRTWALTPMGIARTEEWDGTVHILPGPVPLDTTGELVCDWRDGDIW</sequence>
<gene>
    <name evidence="2" type="ORF">SAMN05444716_10366</name>
</gene>
<dbReference type="EMBL" id="FPAB01000003">
    <property type="protein sequence ID" value="SFS63859.1"/>
    <property type="molecule type" value="Genomic_DNA"/>
</dbReference>